<dbReference type="SUPFAM" id="SSF53901">
    <property type="entry name" value="Thiolase-like"/>
    <property type="match status" value="1"/>
</dbReference>
<dbReference type="GO" id="GO:0004315">
    <property type="term" value="F:3-oxoacyl-[acyl-carrier-protein] synthase activity"/>
    <property type="evidence" value="ECO:0007669"/>
    <property type="project" value="InterPro"/>
</dbReference>
<keyword evidence="7 9" id="KW-0511">Multifunctional enzyme</keyword>
<evidence type="ECO:0000256" key="7">
    <source>
        <dbReference type="ARBA" id="ARBA00023268"/>
    </source>
</evidence>
<dbReference type="NCBIfam" id="TIGR00747">
    <property type="entry name" value="fabH"/>
    <property type="match status" value="1"/>
</dbReference>
<feature type="active site" evidence="9">
    <location>
        <position position="270"/>
    </location>
</feature>
<feature type="domain" description="Beta-ketoacyl-[acyl-carrier-protein] synthase III C-terminal" evidence="10">
    <location>
        <begin position="224"/>
        <end position="311"/>
    </location>
</feature>
<dbReference type="AlphaFoldDB" id="A0A6L5GSZ2"/>
<comment type="pathway">
    <text evidence="9">Lipid metabolism; fatty acid biosynthesis.</text>
</comment>
<organism evidence="12 13">
    <name type="scientific">Candidatus Pseudoramibacter fermentans</name>
    <dbReference type="NCBI Taxonomy" id="2594427"/>
    <lineage>
        <taxon>Bacteria</taxon>
        <taxon>Bacillati</taxon>
        <taxon>Bacillota</taxon>
        <taxon>Clostridia</taxon>
        <taxon>Eubacteriales</taxon>
        <taxon>Eubacteriaceae</taxon>
        <taxon>Pseudoramibacter</taxon>
    </lineage>
</organism>
<comment type="domain">
    <text evidence="9">The last Arg residue of the ACP-binding site is essential for the weak association between ACP/AcpP and FabH.</text>
</comment>
<keyword evidence="9" id="KW-0963">Cytoplasm</keyword>
<reference evidence="12" key="1">
    <citation type="journal article" date="2020" name="Appl. Environ. Microbiol.">
        <title>Medium-Chain Fatty Acid Synthesis by 'Candidatus Weimeria bifida' gen. nov., sp. nov., and 'Candidatus Pseudoramibacter fermentans' sp. nov.</title>
        <authorList>
            <person name="Scarborough M.J."/>
            <person name="Myers K.S."/>
            <person name="Donohue T.J."/>
            <person name="Noguera D.R."/>
        </authorList>
    </citation>
    <scope>NUCLEOTIDE SEQUENCE</scope>
    <source>
        <strain evidence="12">EUB1.1</strain>
    </source>
</reference>
<dbReference type="UniPathway" id="UPA00094"/>
<dbReference type="EMBL" id="VOGB01000005">
    <property type="protein sequence ID" value="MQM73374.1"/>
    <property type="molecule type" value="Genomic_DNA"/>
</dbReference>
<feature type="region of interest" description="ACP-binding" evidence="9">
    <location>
        <begin position="241"/>
        <end position="245"/>
    </location>
</feature>
<dbReference type="Pfam" id="PF08545">
    <property type="entry name" value="ACP_syn_III"/>
    <property type="match status" value="1"/>
</dbReference>
<comment type="subunit">
    <text evidence="9">Homodimer.</text>
</comment>
<evidence type="ECO:0000256" key="6">
    <source>
        <dbReference type="ARBA" id="ARBA00023160"/>
    </source>
</evidence>
<dbReference type="GO" id="GO:0033818">
    <property type="term" value="F:beta-ketoacyl-acyl-carrier-protein synthase III activity"/>
    <property type="evidence" value="ECO:0007669"/>
    <property type="project" value="UniProtKB-UniRule"/>
</dbReference>
<evidence type="ECO:0000256" key="9">
    <source>
        <dbReference type="HAMAP-Rule" id="MF_01815"/>
    </source>
</evidence>
<proteinExistence type="inferred from homology"/>
<accession>A0A6L5GSZ2</accession>
<evidence type="ECO:0000256" key="3">
    <source>
        <dbReference type="ARBA" id="ARBA00022679"/>
    </source>
</evidence>
<evidence type="ECO:0000259" key="11">
    <source>
        <dbReference type="Pfam" id="PF08545"/>
    </source>
</evidence>
<gene>
    <name evidence="9" type="primary">fabH</name>
    <name evidence="12" type="ORF">FRC53_08200</name>
</gene>
<name>A0A6L5GSZ2_9FIRM</name>
<dbReference type="InterPro" id="IPR004655">
    <property type="entry name" value="FabH"/>
</dbReference>
<comment type="function">
    <text evidence="9">Catalyzes the condensation reaction of fatty acid synthesis by the addition to an acyl acceptor of two carbons from malonyl-ACP. Catalyzes the first condensation reaction which initiates fatty acid synthesis and may therefore play a role in governing the total rate of fatty acid production. Possesses both acetoacetyl-ACP synthase and acetyl transacylase activities. Its substrate specificity determines the biosynthesis of branched-chain and/or straight-chain of fatty acids.</text>
</comment>
<feature type="active site" evidence="9">
    <location>
        <position position="114"/>
    </location>
</feature>
<sequence>MNGIKIIGSGSAVPDKVVTNDDLAQIVDTSDAWISERTGIRTRHFIEKDETASDLAILAAKRALAASGIAPEQIGAVVVATITGDTTSPSTANRVALALGVQPNTPSFDISAACSGFVYALKVAQGMIADESDRPYAVVVGVEALSRDLDFTDRSTCILFGDGAGAVVVKSDPDAPFDAVLGAESDPAIGVPGDINKTEFITMDGRKVFRFAVRIIPKVIKDYLAKTGETLDDYDQVIFHQANSRIIEHAAKKLKLAPEKAYQNLDRLGNTSGASIPLALDEMVQHNIVRPGCRILCVGFGAGLTWGAAGITYAASPRV</sequence>
<comment type="caution">
    <text evidence="12">The sequence shown here is derived from an EMBL/GenBank/DDBJ whole genome shotgun (WGS) entry which is preliminary data.</text>
</comment>
<keyword evidence="6 9" id="KW-0275">Fatty acid biosynthesis</keyword>
<feature type="domain" description="Beta-ketoacyl-[acyl-carrier-protein] synthase III N-terminal" evidence="11">
    <location>
        <begin position="108"/>
        <end position="175"/>
    </location>
</feature>
<dbReference type="Gene3D" id="3.40.47.10">
    <property type="match status" value="1"/>
</dbReference>
<keyword evidence="13" id="KW-1185">Reference proteome</keyword>
<evidence type="ECO:0000256" key="1">
    <source>
        <dbReference type="ARBA" id="ARBA00008642"/>
    </source>
</evidence>
<dbReference type="Proteomes" id="UP000473648">
    <property type="component" value="Unassembled WGS sequence"/>
</dbReference>
<evidence type="ECO:0000256" key="8">
    <source>
        <dbReference type="ARBA" id="ARBA00023315"/>
    </source>
</evidence>
<feature type="active site" evidence="9">
    <location>
        <position position="240"/>
    </location>
</feature>
<comment type="catalytic activity">
    <reaction evidence="9">
        <text>malonyl-[ACP] + acetyl-CoA + H(+) = 3-oxobutanoyl-[ACP] + CO2 + CoA</text>
        <dbReference type="Rhea" id="RHEA:12080"/>
        <dbReference type="Rhea" id="RHEA-COMP:9623"/>
        <dbReference type="Rhea" id="RHEA-COMP:9625"/>
        <dbReference type="ChEBI" id="CHEBI:15378"/>
        <dbReference type="ChEBI" id="CHEBI:16526"/>
        <dbReference type="ChEBI" id="CHEBI:57287"/>
        <dbReference type="ChEBI" id="CHEBI:57288"/>
        <dbReference type="ChEBI" id="CHEBI:78449"/>
        <dbReference type="ChEBI" id="CHEBI:78450"/>
        <dbReference type="EC" id="2.3.1.180"/>
    </reaction>
</comment>
<dbReference type="InterPro" id="IPR016039">
    <property type="entry name" value="Thiolase-like"/>
</dbReference>
<dbReference type="PANTHER" id="PTHR43091">
    <property type="entry name" value="3-OXOACYL-[ACYL-CARRIER-PROTEIN] SYNTHASE"/>
    <property type="match status" value="1"/>
</dbReference>
<evidence type="ECO:0000313" key="12">
    <source>
        <dbReference type="EMBL" id="MQM73374.1"/>
    </source>
</evidence>
<keyword evidence="2 9" id="KW-0444">Lipid biosynthesis</keyword>
<keyword evidence="8 9" id="KW-0012">Acyltransferase</keyword>
<dbReference type="GO" id="GO:0006633">
    <property type="term" value="P:fatty acid biosynthetic process"/>
    <property type="evidence" value="ECO:0007669"/>
    <property type="project" value="UniProtKB-UniRule"/>
</dbReference>
<dbReference type="InterPro" id="IPR013751">
    <property type="entry name" value="ACP_syn_III_N"/>
</dbReference>
<evidence type="ECO:0000256" key="4">
    <source>
        <dbReference type="ARBA" id="ARBA00022832"/>
    </source>
</evidence>
<evidence type="ECO:0000259" key="10">
    <source>
        <dbReference type="Pfam" id="PF08541"/>
    </source>
</evidence>
<evidence type="ECO:0000313" key="13">
    <source>
        <dbReference type="Proteomes" id="UP000473648"/>
    </source>
</evidence>
<evidence type="ECO:0000256" key="5">
    <source>
        <dbReference type="ARBA" id="ARBA00023098"/>
    </source>
</evidence>
<evidence type="ECO:0000256" key="2">
    <source>
        <dbReference type="ARBA" id="ARBA00022516"/>
    </source>
</evidence>
<dbReference type="Pfam" id="PF08541">
    <property type="entry name" value="ACP_syn_III_C"/>
    <property type="match status" value="1"/>
</dbReference>
<keyword evidence="3 9" id="KW-0808">Transferase</keyword>
<dbReference type="GO" id="GO:0005737">
    <property type="term" value="C:cytoplasm"/>
    <property type="evidence" value="ECO:0007669"/>
    <property type="project" value="UniProtKB-SubCell"/>
</dbReference>
<protein>
    <recommendedName>
        <fullName evidence="9">Beta-ketoacyl-[acyl-carrier-protein] synthase III</fullName>
        <shortName evidence="9">Beta-ketoacyl-ACP synthase III</shortName>
        <shortName evidence="9">KAS III</shortName>
        <ecNumber evidence="9">2.3.1.180</ecNumber>
    </recommendedName>
    <alternativeName>
        <fullName evidence="9">3-oxoacyl-[acyl-carrier-protein] synthase 3</fullName>
    </alternativeName>
    <alternativeName>
        <fullName evidence="9">3-oxoacyl-[acyl-carrier-protein] synthase III</fullName>
    </alternativeName>
</protein>
<dbReference type="PANTHER" id="PTHR43091:SF1">
    <property type="entry name" value="BETA-KETOACYL-[ACYL-CARRIER-PROTEIN] SYNTHASE III, CHLOROPLASTIC"/>
    <property type="match status" value="1"/>
</dbReference>
<keyword evidence="4 9" id="KW-0276">Fatty acid metabolism</keyword>
<keyword evidence="5 9" id="KW-0443">Lipid metabolism</keyword>
<dbReference type="NCBIfam" id="NF006829">
    <property type="entry name" value="PRK09352.1"/>
    <property type="match status" value="1"/>
</dbReference>
<dbReference type="HAMAP" id="MF_01815">
    <property type="entry name" value="FabH"/>
    <property type="match status" value="1"/>
</dbReference>
<dbReference type="CDD" id="cd00830">
    <property type="entry name" value="KAS_III"/>
    <property type="match status" value="1"/>
</dbReference>
<comment type="subcellular location">
    <subcellularLocation>
        <location evidence="9">Cytoplasm</location>
    </subcellularLocation>
</comment>
<comment type="similarity">
    <text evidence="1 9">Belongs to the thiolase-like superfamily. FabH family.</text>
</comment>
<dbReference type="EC" id="2.3.1.180" evidence="9"/>
<dbReference type="InterPro" id="IPR013747">
    <property type="entry name" value="ACP_syn_III_C"/>
</dbReference>